<dbReference type="PANTHER" id="PTHR46865">
    <property type="entry name" value="OXIDOREDUCTASE-RELATED"/>
    <property type="match status" value="1"/>
</dbReference>
<sequence>MRILIVGGGIAGLTLAARLRQRGLRPTVIDTISSYGRAGTAITLWPTGSRVLHGLGLWNSFIDTSVPLWRYVVHDRHGEVLRTFDLERLEARDGLPRVTPRAELLAVLESANGGTPVDLETEVQRMRQIGSTVRVRFDDGRERDFDLVVGADGLRSRTRAQAELDTAEHRFGWRLWWWWAQRGVTPPGELHETWGLRRIMSAYPTQDRVACFVAIAGSFGGANPSAGTGEWPPSDPRRTDEGWILRTLPDADRVDWLDLVEVTVPQWVRGRIVLLGDAAAGLVPTTGIGASLAMESAAVLDDELVRVDTAHIDIALTRFARRRMPRVDAEQHRARVVGEFMMLQSPIARHCRDLGLRYFPTPVICRELDRWNNIPT</sequence>
<gene>
    <name evidence="2" type="ORF">NN4_32870</name>
</gene>
<name>A0A511MF99_9NOCA</name>
<dbReference type="PRINTS" id="PR00420">
    <property type="entry name" value="RNGMNOXGNASE"/>
</dbReference>
<evidence type="ECO:0000259" key="1">
    <source>
        <dbReference type="Pfam" id="PF01494"/>
    </source>
</evidence>
<dbReference type="Gene3D" id="3.50.50.60">
    <property type="entry name" value="FAD/NAD(P)-binding domain"/>
    <property type="match status" value="1"/>
</dbReference>
<comment type="caution">
    <text evidence="2">The sequence shown here is derived from an EMBL/GenBank/DDBJ whole genome shotgun (WGS) entry which is preliminary data.</text>
</comment>
<dbReference type="GO" id="GO:0071949">
    <property type="term" value="F:FAD binding"/>
    <property type="evidence" value="ECO:0007669"/>
    <property type="project" value="InterPro"/>
</dbReference>
<reference evidence="2 3" key="1">
    <citation type="submission" date="2019-07" db="EMBL/GenBank/DDBJ databases">
        <title>Whole genome shotgun sequence of Nocardia ninae NBRC 108245.</title>
        <authorList>
            <person name="Hosoyama A."/>
            <person name="Uohara A."/>
            <person name="Ohji S."/>
            <person name="Ichikawa N."/>
        </authorList>
    </citation>
    <scope>NUCLEOTIDE SEQUENCE [LARGE SCALE GENOMIC DNA]</scope>
    <source>
        <strain evidence="2 3">NBRC 108245</strain>
    </source>
</reference>
<dbReference type="AlphaFoldDB" id="A0A511MF99"/>
<dbReference type="InterPro" id="IPR002938">
    <property type="entry name" value="FAD-bd"/>
</dbReference>
<dbReference type="Pfam" id="PF01494">
    <property type="entry name" value="FAD_binding_3"/>
    <property type="match status" value="1"/>
</dbReference>
<dbReference type="RefSeq" id="WP_186818459.1">
    <property type="nucleotide sequence ID" value="NZ_BJXA01000018.1"/>
</dbReference>
<dbReference type="InterPro" id="IPR036188">
    <property type="entry name" value="FAD/NAD-bd_sf"/>
</dbReference>
<organism evidence="2 3">
    <name type="scientific">Nocardia ninae NBRC 108245</name>
    <dbReference type="NCBI Taxonomy" id="1210091"/>
    <lineage>
        <taxon>Bacteria</taxon>
        <taxon>Bacillati</taxon>
        <taxon>Actinomycetota</taxon>
        <taxon>Actinomycetes</taxon>
        <taxon>Mycobacteriales</taxon>
        <taxon>Nocardiaceae</taxon>
        <taxon>Nocardia</taxon>
    </lineage>
</organism>
<evidence type="ECO:0000313" key="2">
    <source>
        <dbReference type="EMBL" id="GEM38768.1"/>
    </source>
</evidence>
<dbReference type="SUPFAM" id="SSF51905">
    <property type="entry name" value="FAD/NAD(P)-binding domain"/>
    <property type="match status" value="1"/>
</dbReference>
<proteinExistence type="predicted"/>
<protein>
    <recommendedName>
        <fullName evidence="1">FAD-binding domain-containing protein</fullName>
    </recommendedName>
</protein>
<feature type="domain" description="FAD-binding" evidence="1">
    <location>
        <begin position="3"/>
        <end position="169"/>
    </location>
</feature>
<evidence type="ECO:0000313" key="3">
    <source>
        <dbReference type="Proteomes" id="UP000321424"/>
    </source>
</evidence>
<keyword evidence="3" id="KW-1185">Reference proteome</keyword>
<dbReference type="InterPro" id="IPR051704">
    <property type="entry name" value="FAD_aromatic-hydroxylase"/>
</dbReference>
<dbReference type="Proteomes" id="UP000321424">
    <property type="component" value="Unassembled WGS sequence"/>
</dbReference>
<dbReference type="EMBL" id="BJXA01000018">
    <property type="protein sequence ID" value="GEM38768.1"/>
    <property type="molecule type" value="Genomic_DNA"/>
</dbReference>
<accession>A0A511MF99</accession>